<dbReference type="SUPFAM" id="SSF47005">
    <property type="entry name" value="Peripheral subunit-binding domain of 2-oxo acid dehydrogenase complex"/>
    <property type="match status" value="1"/>
</dbReference>
<dbReference type="InterPro" id="IPR004167">
    <property type="entry name" value="PSBD"/>
</dbReference>
<dbReference type="GO" id="GO:0045254">
    <property type="term" value="C:pyruvate dehydrogenase complex"/>
    <property type="evidence" value="ECO:0007669"/>
    <property type="project" value="InterPro"/>
</dbReference>
<evidence type="ECO:0000313" key="4">
    <source>
        <dbReference type="EMBL" id="CAD8333433.1"/>
    </source>
</evidence>
<dbReference type="PROSITE" id="PS51826">
    <property type="entry name" value="PSBD"/>
    <property type="match status" value="1"/>
</dbReference>
<dbReference type="SUPFAM" id="SSF52777">
    <property type="entry name" value="CoA-dependent acyltransferases"/>
    <property type="match status" value="1"/>
</dbReference>
<dbReference type="InterPro" id="IPR023213">
    <property type="entry name" value="CAT-like_dom_sf"/>
</dbReference>
<name>A0A7R9ZLQ8_9STRA</name>
<feature type="domain" description="Peripheral subunit-binding (PSBD)" evidence="3">
    <location>
        <begin position="26"/>
        <end position="63"/>
    </location>
</feature>
<proteinExistence type="inferred from homology"/>
<dbReference type="Gene3D" id="3.30.559.10">
    <property type="entry name" value="Chloramphenicol acetyltransferase-like domain"/>
    <property type="match status" value="1"/>
</dbReference>
<dbReference type="Pfam" id="PF02817">
    <property type="entry name" value="E3_binding"/>
    <property type="match status" value="1"/>
</dbReference>
<reference evidence="4" key="1">
    <citation type="submission" date="2021-01" db="EMBL/GenBank/DDBJ databases">
        <authorList>
            <person name="Corre E."/>
            <person name="Pelletier E."/>
            <person name="Niang G."/>
            <person name="Scheremetjew M."/>
            <person name="Finn R."/>
            <person name="Kale V."/>
            <person name="Holt S."/>
            <person name="Cochrane G."/>
            <person name="Meng A."/>
            <person name="Brown T."/>
            <person name="Cohen L."/>
        </authorList>
    </citation>
    <scope>NUCLEOTIDE SEQUENCE</scope>
    <source>
        <strain evidence="4">CCMP3328</strain>
    </source>
</reference>
<comment type="similarity">
    <text evidence="1">Belongs to the 2-oxoacid dehydrogenase family.</text>
</comment>
<protein>
    <recommendedName>
        <fullName evidence="3">Peripheral subunit-binding (PSBD) domain-containing protein</fullName>
    </recommendedName>
</protein>
<dbReference type="EMBL" id="HBEF01008817">
    <property type="protein sequence ID" value="CAD8333433.1"/>
    <property type="molecule type" value="Transcribed_RNA"/>
</dbReference>
<dbReference type="AlphaFoldDB" id="A0A7R9ZLQ8"/>
<evidence type="ECO:0000259" key="3">
    <source>
        <dbReference type="PROSITE" id="PS51826"/>
    </source>
</evidence>
<dbReference type="GO" id="GO:0006086">
    <property type="term" value="P:pyruvate decarboxylation to acetyl-CoA"/>
    <property type="evidence" value="ECO:0007669"/>
    <property type="project" value="InterPro"/>
</dbReference>
<accession>A0A7R9ZLQ8</accession>
<dbReference type="InterPro" id="IPR001078">
    <property type="entry name" value="2-oxoacid_DH_actylTfrase"/>
</dbReference>
<feature type="region of interest" description="Disordered" evidence="2">
    <location>
        <begin position="1"/>
        <end position="30"/>
    </location>
</feature>
<gene>
    <name evidence="4" type="ORF">CAUS1442_LOCUS5535</name>
</gene>
<dbReference type="PANTHER" id="PTHR23151:SF75">
    <property type="entry name" value="DIHYDROLIPOYLLYSINE-RESIDUE ACETYLTRANSFERASE COMPONENT 5 OF PYRUVATE DEHYDROGENASE COMPLEX, CHLOROPLASTIC"/>
    <property type="match status" value="1"/>
</dbReference>
<dbReference type="PANTHER" id="PTHR23151">
    <property type="entry name" value="DIHYDROLIPOAMIDE ACETYL/SUCCINYL-TRANSFERASE-RELATED"/>
    <property type="match status" value="1"/>
</dbReference>
<dbReference type="InterPro" id="IPR045257">
    <property type="entry name" value="E2/Pdx1"/>
</dbReference>
<dbReference type="Gene3D" id="4.10.320.10">
    <property type="entry name" value="E3-binding domain"/>
    <property type="match status" value="1"/>
</dbReference>
<dbReference type="GO" id="GO:0004742">
    <property type="term" value="F:dihydrolipoyllysine-residue acetyltransferase activity"/>
    <property type="evidence" value="ECO:0007669"/>
    <property type="project" value="TreeGrafter"/>
</dbReference>
<dbReference type="InterPro" id="IPR036625">
    <property type="entry name" value="E3-bd_dom_sf"/>
</dbReference>
<dbReference type="Pfam" id="PF00198">
    <property type="entry name" value="2-oxoacid_dh"/>
    <property type="match status" value="1"/>
</dbReference>
<evidence type="ECO:0000256" key="2">
    <source>
        <dbReference type="SAM" id="MobiDB-lite"/>
    </source>
</evidence>
<feature type="compositionally biased region" description="Low complexity" evidence="2">
    <location>
        <begin position="18"/>
        <end position="29"/>
    </location>
</feature>
<sequence>MVETTETTASSEAKEAPSKPAAPKRAATPQALELIKKNKLDIDEIEGSGNFGRIVVDDVNDFLKTKETVGEEDDKNDKLAAAVDAAATKSVGNEEKEDEETSGLELDSIEILMPSFTQVPLQDKFVRFTEKQQDMASKSEASLQIPTFRVSREIKMDRFHALFQSLKSEGVSVTSLLAKAVALSVQEHPVINSSFDEGGGLMYKGDINVAMAVATPDGVITPTIKNTNLKSVQEISTMWKDLVRKARAGTLRPEEHQNRTITITNLSMYDVTNFDALLEEGQGTVVAIGAMQEKFVESEDSMLGYAASKTMIVTVACDHRQIYGADAALFLTSLASIMEKRLDALLE</sequence>
<feature type="compositionally biased region" description="Low complexity" evidence="2">
    <location>
        <begin position="1"/>
        <end position="11"/>
    </location>
</feature>
<organism evidence="4">
    <name type="scientific">Craspedostauros australis</name>
    <dbReference type="NCBI Taxonomy" id="1486917"/>
    <lineage>
        <taxon>Eukaryota</taxon>
        <taxon>Sar</taxon>
        <taxon>Stramenopiles</taxon>
        <taxon>Ochrophyta</taxon>
        <taxon>Bacillariophyta</taxon>
        <taxon>Bacillariophyceae</taxon>
        <taxon>Bacillariophycidae</taxon>
        <taxon>Naviculales</taxon>
        <taxon>Naviculaceae</taxon>
        <taxon>Craspedostauros</taxon>
    </lineage>
</organism>
<evidence type="ECO:0000256" key="1">
    <source>
        <dbReference type="ARBA" id="ARBA00007317"/>
    </source>
</evidence>